<gene>
    <name evidence="2" type="ORF">H6G59_03500</name>
</gene>
<dbReference type="EMBL" id="JACJST010000002">
    <property type="protein sequence ID" value="MBD2566975.1"/>
    <property type="molecule type" value="Genomic_DNA"/>
</dbReference>
<protein>
    <submittedName>
        <fullName evidence="2">Uncharacterized protein</fullName>
    </submittedName>
</protein>
<evidence type="ECO:0000313" key="2">
    <source>
        <dbReference type="EMBL" id="MBD2566975.1"/>
    </source>
</evidence>
<feature type="region of interest" description="Disordered" evidence="1">
    <location>
        <begin position="46"/>
        <end position="69"/>
    </location>
</feature>
<name>A0ABR8F9U4_9NOST</name>
<comment type="caution">
    <text evidence="2">The sequence shown here is derived from an EMBL/GenBank/DDBJ whole genome shotgun (WGS) entry which is preliminary data.</text>
</comment>
<proteinExistence type="predicted"/>
<dbReference type="RefSeq" id="WP_190711777.1">
    <property type="nucleotide sequence ID" value="NZ_JACJST010000002.1"/>
</dbReference>
<accession>A0ABR8F9U4</accession>
<evidence type="ECO:0000256" key="1">
    <source>
        <dbReference type="SAM" id="MobiDB-lite"/>
    </source>
</evidence>
<sequence>MPENIATSLVNKNNSQLIIKKSKGQIAVSFKYAKSNQISISEHYHYYPDSDSKNQNHQQTTIKQHPVNP</sequence>
<reference evidence="2 3" key="1">
    <citation type="journal article" date="2020" name="ISME J.">
        <title>Comparative genomics reveals insights into cyanobacterial evolution and habitat adaptation.</title>
        <authorList>
            <person name="Chen M.Y."/>
            <person name="Teng W.K."/>
            <person name="Zhao L."/>
            <person name="Hu C.X."/>
            <person name="Zhou Y.K."/>
            <person name="Han B.P."/>
            <person name="Song L.R."/>
            <person name="Shu W.S."/>
        </authorList>
    </citation>
    <scope>NUCLEOTIDE SEQUENCE [LARGE SCALE GENOMIC DNA]</scope>
    <source>
        <strain evidence="2 3">FACHB-196</strain>
    </source>
</reference>
<dbReference type="Proteomes" id="UP000640531">
    <property type="component" value="Unassembled WGS sequence"/>
</dbReference>
<organism evidence="2 3">
    <name type="scientific">Anabaena lutea FACHB-196</name>
    <dbReference type="NCBI Taxonomy" id="2692881"/>
    <lineage>
        <taxon>Bacteria</taxon>
        <taxon>Bacillati</taxon>
        <taxon>Cyanobacteriota</taxon>
        <taxon>Cyanophyceae</taxon>
        <taxon>Nostocales</taxon>
        <taxon>Nostocaceae</taxon>
        <taxon>Anabaena</taxon>
    </lineage>
</organism>
<keyword evidence="3" id="KW-1185">Reference proteome</keyword>
<evidence type="ECO:0000313" key="3">
    <source>
        <dbReference type="Proteomes" id="UP000640531"/>
    </source>
</evidence>